<evidence type="ECO:0000256" key="1">
    <source>
        <dbReference type="SAM" id="Phobius"/>
    </source>
</evidence>
<name>A0A3S4I0U4_SALET</name>
<organism evidence="2 3">
    <name type="scientific">Salmonella enterica I</name>
    <dbReference type="NCBI Taxonomy" id="59201"/>
    <lineage>
        <taxon>Bacteria</taxon>
        <taxon>Pseudomonadati</taxon>
        <taxon>Pseudomonadota</taxon>
        <taxon>Gammaproteobacteria</taxon>
        <taxon>Enterobacterales</taxon>
        <taxon>Enterobacteriaceae</taxon>
        <taxon>Salmonella</taxon>
    </lineage>
</organism>
<dbReference type="EMBL" id="LR134190">
    <property type="protein sequence ID" value="VEB54838.1"/>
    <property type="molecule type" value="Genomic_DNA"/>
</dbReference>
<evidence type="ECO:0000313" key="3">
    <source>
        <dbReference type="Proteomes" id="UP000269208"/>
    </source>
</evidence>
<sequence length="94" mass="11237">MVFFVDISHKKLHFLRLYLNMLTQLYIFFRNIYPTNNYYKFFRSFLLEEAIKEASSNAPCINQNLKKTTICGESSTFCLNYRHHKGLPTINVLY</sequence>
<feature type="transmembrane region" description="Helical" evidence="1">
    <location>
        <begin position="12"/>
        <end position="33"/>
    </location>
</feature>
<proteinExistence type="predicted"/>
<keyword evidence="1" id="KW-0472">Membrane</keyword>
<keyword evidence="1" id="KW-0812">Transmembrane</keyword>
<accession>A0A3S4I0U4</accession>
<gene>
    <name evidence="2" type="ORF">NCTC6754_03503</name>
</gene>
<keyword evidence="1" id="KW-1133">Transmembrane helix</keyword>
<dbReference type="AlphaFoldDB" id="A0A3S4I0U4"/>
<reference evidence="2 3" key="1">
    <citation type="submission" date="2018-12" db="EMBL/GenBank/DDBJ databases">
        <authorList>
            <consortium name="Pathogen Informatics"/>
        </authorList>
    </citation>
    <scope>NUCLEOTIDE SEQUENCE [LARGE SCALE GENOMIC DNA]</scope>
    <source>
        <strain evidence="2 3">NCTC6754</strain>
    </source>
</reference>
<evidence type="ECO:0000313" key="2">
    <source>
        <dbReference type="EMBL" id="VEB54838.1"/>
    </source>
</evidence>
<protein>
    <submittedName>
        <fullName evidence="2">Uncharacterized protein</fullName>
    </submittedName>
</protein>
<dbReference type="Proteomes" id="UP000269208">
    <property type="component" value="Chromosome"/>
</dbReference>